<evidence type="ECO:0000313" key="1">
    <source>
        <dbReference type="EMBL" id="KIX15237.1"/>
    </source>
</evidence>
<evidence type="ECO:0000313" key="2">
    <source>
        <dbReference type="Proteomes" id="UP000032233"/>
    </source>
</evidence>
<name>A0A0D2GKE4_9BACT</name>
<protein>
    <submittedName>
        <fullName evidence="1">Uncharacterized protein</fullName>
    </submittedName>
</protein>
<reference evidence="1 2" key="1">
    <citation type="submission" date="2013-11" db="EMBL/GenBank/DDBJ databases">
        <title>Metagenomic analysis of a methanogenic consortium involved in long chain n-alkane degradation.</title>
        <authorList>
            <person name="Davidova I.A."/>
            <person name="Callaghan A.V."/>
            <person name="Wawrik B."/>
            <person name="Pruitt S."/>
            <person name="Marks C."/>
            <person name="Duncan K.E."/>
            <person name="Suflita J.M."/>
        </authorList>
    </citation>
    <scope>NUCLEOTIDE SEQUENCE [LARGE SCALE GENOMIC DNA]</scope>
    <source>
        <strain evidence="1 2">SPR</strain>
    </source>
</reference>
<dbReference type="Proteomes" id="UP000032233">
    <property type="component" value="Unassembled WGS sequence"/>
</dbReference>
<dbReference type="InParanoid" id="A0A0D2GKE4"/>
<gene>
    <name evidence="1" type="ORF">X474_05405</name>
</gene>
<proteinExistence type="predicted"/>
<keyword evidence="2" id="KW-1185">Reference proteome</keyword>
<accession>A0A0D2GKE4</accession>
<organism evidence="1 2">
    <name type="scientific">Dethiosulfatarculus sandiegensis</name>
    <dbReference type="NCBI Taxonomy" id="1429043"/>
    <lineage>
        <taxon>Bacteria</taxon>
        <taxon>Pseudomonadati</taxon>
        <taxon>Thermodesulfobacteriota</taxon>
        <taxon>Desulfarculia</taxon>
        <taxon>Desulfarculales</taxon>
        <taxon>Desulfarculaceae</taxon>
        <taxon>Dethiosulfatarculus</taxon>
    </lineage>
</organism>
<comment type="caution">
    <text evidence="1">The sequence shown here is derived from an EMBL/GenBank/DDBJ whole genome shotgun (WGS) entry which is preliminary data.</text>
</comment>
<dbReference type="AlphaFoldDB" id="A0A0D2GKE4"/>
<sequence length="98" mass="10901">MIVVIGPGKATAYDLEPNLSLNCKTISFRGEKMEKSAHLNGLASVALFTGYSQATVRKHKQLYPGMPINKINGRWVGSPERLKAFYNDLAAGEWKKYI</sequence>
<dbReference type="EMBL" id="AZAC01000004">
    <property type="protein sequence ID" value="KIX15237.1"/>
    <property type="molecule type" value="Genomic_DNA"/>
</dbReference>